<evidence type="ECO:0000256" key="4">
    <source>
        <dbReference type="ARBA" id="ARBA00022771"/>
    </source>
</evidence>
<evidence type="ECO:0000256" key="2">
    <source>
        <dbReference type="ARBA" id="ARBA00011738"/>
    </source>
</evidence>
<evidence type="ECO:0000256" key="10">
    <source>
        <dbReference type="PROSITE-ProRule" id="PRU00027"/>
    </source>
</evidence>
<sequence length="587" mass="66673">MEDDVHVDFAELALTDDDFIANNVENVTEIINGEDISEHQLQEQQETAYSASTLRQNAAARVNCNTFSSCSMSRVSCKGGVEANNVEANNAESNVDVEVTSNNKPKTEKGKRKRMKDRSGVWDHFDKEETSKGLNAVCKYCKTAYNCDPKKNGTSPLWAHISKCRKYPYDTPKESKKILLSFQNGSNKACGGISGLTYQKFDPVSIRKALSFMVIVDELPFKFVEGQGEEVGKMIEKCLLEWELEDVFCITVDNASSNDTAIAYMKRKINGWKTGVLKCRFLHMRCVAHIVNLVVGDGLKCVHDSIIRVRHAVRFIKQSPALLLKFKKCVADEKTNSKKLLCLDVPTRWNSTYLMLHAALALENAFDRYSEEDPHYNVELYDREGNGPPTCDDWATVKRDENMRLMACKMREKYEKYWGDPEKINLLIFIVVVLDPRYKLDYVEWMISEIYDSKVGFVLIKNLRESLYALYDEYRVLPTTDTPREDSSESRDDAPLNATQKKVDVLKNKFSIVASESAFSTGGRILDPFRSSLSPRVVESLVCSQNWLPDSPNSLNVEECLEEVEQLEEDLCKISIAEPETVEVLDD</sequence>
<keyword evidence="4 10" id="KW-0863">Zinc-finger</keyword>
<feature type="domain" description="BED-type" evidence="11">
    <location>
        <begin position="116"/>
        <end position="171"/>
    </location>
</feature>
<evidence type="ECO:0000256" key="8">
    <source>
        <dbReference type="ARBA" id="ARBA00023163"/>
    </source>
</evidence>
<proteinExistence type="predicted"/>
<dbReference type="AlphaFoldDB" id="A0A803MT79"/>
<dbReference type="PROSITE" id="PS50808">
    <property type="entry name" value="ZF_BED"/>
    <property type="match status" value="1"/>
</dbReference>
<dbReference type="InterPro" id="IPR012337">
    <property type="entry name" value="RNaseH-like_sf"/>
</dbReference>
<keyword evidence="7" id="KW-0238">DNA-binding</keyword>
<evidence type="ECO:0000313" key="12">
    <source>
        <dbReference type="EnsemblPlants" id="AUR62034870-RA:cds"/>
    </source>
</evidence>
<dbReference type="Pfam" id="PF05699">
    <property type="entry name" value="Dimer_Tnp_hAT"/>
    <property type="match status" value="1"/>
</dbReference>
<dbReference type="GO" id="GO:0046983">
    <property type="term" value="F:protein dimerization activity"/>
    <property type="evidence" value="ECO:0007669"/>
    <property type="project" value="InterPro"/>
</dbReference>
<dbReference type="EnsemblPlants" id="AUR62034870-RA">
    <property type="protein sequence ID" value="AUR62034870-RA:cds"/>
    <property type="gene ID" value="AUR62034870"/>
</dbReference>
<dbReference type="GO" id="GO:0005634">
    <property type="term" value="C:nucleus"/>
    <property type="evidence" value="ECO:0007669"/>
    <property type="project" value="UniProtKB-SubCell"/>
</dbReference>
<dbReference type="Gramene" id="AUR62034870-RA">
    <property type="protein sequence ID" value="AUR62034870-RA:cds"/>
    <property type="gene ID" value="AUR62034870"/>
</dbReference>
<dbReference type="PANTHER" id="PTHR46481:SF7">
    <property type="entry name" value="ZINC FINGER BED DOMAIN-CONTAINING PROTEIN RICESLEEPER 2-LIKE"/>
    <property type="match status" value="1"/>
</dbReference>
<dbReference type="Pfam" id="PF02892">
    <property type="entry name" value="zf-BED"/>
    <property type="match status" value="1"/>
</dbReference>
<dbReference type="Pfam" id="PF14372">
    <property type="entry name" value="hAT-like_RNase-H"/>
    <property type="match status" value="1"/>
</dbReference>
<evidence type="ECO:0000256" key="6">
    <source>
        <dbReference type="ARBA" id="ARBA00023015"/>
    </source>
</evidence>
<evidence type="ECO:0000256" key="3">
    <source>
        <dbReference type="ARBA" id="ARBA00022723"/>
    </source>
</evidence>
<name>A0A803MT79_CHEQI</name>
<reference evidence="12" key="1">
    <citation type="journal article" date="2017" name="Nature">
        <title>The genome of Chenopodium quinoa.</title>
        <authorList>
            <person name="Jarvis D.E."/>
            <person name="Ho Y.S."/>
            <person name="Lightfoot D.J."/>
            <person name="Schmoeckel S.M."/>
            <person name="Li B."/>
            <person name="Borm T.J.A."/>
            <person name="Ohyanagi H."/>
            <person name="Mineta K."/>
            <person name="Michell C.T."/>
            <person name="Saber N."/>
            <person name="Kharbatia N.M."/>
            <person name="Rupper R.R."/>
            <person name="Sharp A.R."/>
            <person name="Dally N."/>
            <person name="Boughton B.A."/>
            <person name="Woo Y.H."/>
            <person name="Gao G."/>
            <person name="Schijlen E.G.W.M."/>
            <person name="Guo X."/>
            <person name="Momin A.A."/>
            <person name="Negrao S."/>
            <person name="Al-Babili S."/>
            <person name="Gehring C."/>
            <person name="Roessner U."/>
            <person name="Jung C."/>
            <person name="Murphy K."/>
            <person name="Arold S.T."/>
            <person name="Gojobori T."/>
            <person name="van der Linden C.G."/>
            <person name="van Loo E.N."/>
            <person name="Jellen E.N."/>
            <person name="Maughan P.J."/>
            <person name="Tester M."/>
        </authorList>
    </citation>
    <scope>NUCLEOTIDE SEQUENCE [LARGE SCALE GENOMIC DNA]</scope>
    <source>
        <strain evidence="12">cv. PI 614886</strain>
    </source>
</reference>
<dbReference type="PANTHER" id="PTHR46481">
    <property type="entry name" value="ZINC FINGER BED DOMAIN-CONTAINING PROTEIN 4"/>
    <property type="match status" value="1"/>
</dbReference>
<dbReference type="SUPFAM" id="SSF53098">
    <property type="entry name" value="Ribonuclease H-like"/>
    <property type="match status" value="1"/>
</dbReference>
<dbReference type="InterPro" id="IPR003656">
    <property type="entry name" value="Znf_BED"/>
</dbReference>
<dbReference type="InterPro" id="IPR052035">
    <property type="entry name" value="ZnF_BED_domain_contain"/>
</dbReference>
<keyword evidence="3" id="KW-0479">Metal-binding</keyword>
<dbReference type="SMART" id="SM00614">
    <property type="entry name" value="ZnF_BED"/>
    <property type="match status" value="1"/>
</dbReference>
<protein>
    <recommendedName>
        <fullName evidence="11">BED-type domain-containing protein</fullName>
    </recommendedName>
</protein>
<dbReference type="Proteomes" id="UP000596660">
    <property type="component" value="Unplaced"/>
</dbReference>
<dbReference type="SUPFAM" id="SSF57667">
    <property type="entry name" value="beta-beta-alpha zinc fingers"/>
    <property type="match status" value="1"/>
</dbReference>
<keyword evidence="9" id="KW-0539">Nucleus</keyword>
<comment type="subunit">
    <text evidence="2">Homodimer.</text>
</comment>
<dbReference type="GO" id="GO:0003677">
    <property type="term" value="F:DNA binding"/>
    <property type="evidence" value="ECO:0007669"/>
    <property type="project" value="UniProtKB-KW"/>
</dbReference>
<dbReference type="InterPro" id="IPR008906">
    <property type="entry name" value="HATC_C_dom"/>
</dbReference>
<keyword evidence="13" id="KW-1185">Reference proteome</keyword>
<dbReference type="InterPro" id="IPR025525">
    <property type="entry name" value="hAT-like_transposase_RNase-H"/>
</dbReference>
<evidence type="ECO:0000259" key="11">
    <source>
        <dbReference type="PROSITE" id="PS50808"/>
    </source>
</evidence>
<dbReference type="GO" id="GO:0008270">
    <property type="term" value="F:zinc ion binding"/>
    <property type="evidence" value="ECO:0007669"/>
    <property type="project" value="UniProtKB-KW"/>
</dbReference>
<keyword evidence="8" id="KW-0804">Transcription</keyword>
<evidence type="ECO:0000313" key="13">
    <source>
        <dbReference type="Proteomes" id="UP000596660"/>
    </source>
</evidence>
<evidence type="ECO:0000256" key="1">
    <source>
        <dbReference type="ARBA" id="ARBA00004123"/>
    </source>
</evidence>
<keyword evidence="5" id="KW-0862">Zinc</keyword>
<evidence type="ECO:0000256" key="5">
    <source>
        <dbReference type="ARBA" id="ARBA00022833"/>
    </source>
</evidence>
<dbReference type="InterPro" id="IPR036236">
    <property type="entry name" value="Znf_C2H2_sf"/>
</dbReference>
<organism evidence="12 13">
    <name type="scientific">Chenopodium quinoa</name>
    <name type="common">Quinoa</name>
    <dbReference type="NCBI Taxonomy" id="63459"/>
    <lineage>
        <taxon>Eukaryota</taxon>
        <taxon>Viridiplantae</taxon>
        <taxon>Streptophyta</taxon>
        <taxon>Embryophyta</taxon>
        <taxon>Tracheophyta</taxon>
        <taxon>Spermatophyta</taxon>
        <taxon>Magnoliopsida</taxon>
        <taxon>eudicotyledons</taxon>
        <taxon>Gunneridae</taxon>
        <taxon>Pentapetalae</taxon>
        <taxon>Caryophyllales</taxon>
        <taxon>Chenopodiaceae</taxon>
        <taxon>Chenopodioideae</taxon>
        <taxon>Atripliceae</taxon>
        <taxon>Chenopodium</taxon>
    </lineage>
</organism>
<evidence type="ECO:0000256" key="9">
    <source>
        <dbReference type="ARBA" id="ARBA00023242"/>
    </source>
</evidence>
<keyword evidence="6" id="KW-0805">Transcription regulation</keyword>
<evidence type="ECO:0000256" key="7">
    <source>
        <dbReference type="ARBA" id="ARBA00023125"/>
    </source>
</evidence>
<accession>A0A803MT79</accession>
<reference evidence="12" key="2">
    <citation type="submission" date="2021-03" db="UniProtKB">
        <authorList>
            <consortium name="EnsemblPlants"/>
        </authorList>
    </citation>
    <scope>IDENTIFICATION</scope>
</reference>
<comment type="subcellular location">
    <subcellularLocation>
        <location evidence="1">Nucleus</location>
    </subcellularLocation>
</comment>